<accession>A0A166DVI9</accession>
<reference evidence="1 2" key="1">
    <citation type="journal article" date="2016" name="Mol. Biol. Evol.">
        <title>Comparative Genomics of Early-Diverging Mushroom-Forming Fungi Provides Insights into the Origins of Lignocellulose Decay Capabilities.</title>
        <authorList>
            <person name="Nagy L.G."/>
            <person name="Riley R."/>
            <person name="Tritt A."/>
            <person name="Adam C."/>
            <person name="Daum C."/>
            <person name="Floudas D."/>
            <person name="Sun H."/>
            <person name="Yadav J.S."/>
            <person name="Pangilinan J."/>
            <person name="Larsson K.H."/>
            <person name="Matsuura K."/>
            <person name="Barry K."/>
            <person name="Labutti K."/>
            <person name="Kuo R."/>
            <person name="Ohm R.A."/>
            <person name="Bhattacharya S.S."/>
            <person name="Shirouzu T."/>
            <person name="Yoshinaga Y."/>
            <person name="Martin F.M."/>
            <person name="Grigoriev I.V."/>
            <person name="Hibbett D.S."/>
        </authorList>
    </citation>
    <scope>NUCLEOTIDE SEQUENCE [LARGE SCALE GENOMIC DNA]</scope>
    <source>
        <strain evidence="1 2">CBS 109695</strain>
    </source>
</reference>
<organism evidence="1 2">
    <name type="scientific">Athelia psychrophila</name>
    <dbReference type="NCBI Taxonomy" id="1759441"/>
    <lineage>
        <taxon>Eukaryota</taxon>
        <taxon>Fungi</taxon>
        <taxon>Dikarya</taxon>
        <taxon>Basidiomycota</taxon>
        <taxon>Agaricomycotina</taxon>
        <taxon>Agaricomycetes</taxon>
        <taxon>Agaricomycetidae</taxon>
        <taxon>Atheliales</taxon>
        <taxon>Atheliaceae</taxon>
        <taxon>Athelia</taxon>
    </lineage>
</organism>
<dbReference type="AlphaFoldDB" id="A0A166DVI9"/>
<protein>
    <submittedName>
        <fullName evidence="1">Uncharacterized protein</fullName>
    </submittedName>
</protein>
<dbReference type="Proteomes" id="UP000076532">
    <property type="component" value="Unassembled WGS sequence"/>
</dbReference>
<gene>
    <name evidence="1" type="ORF">FIBSPDRAFT_867579</name>
</gene>
<evidence type="ECO:0000313" key="1">
    <source>
        <dbReference type="EMBL" id="KZP15113.1"/>
    </source>
</evidence>
<proteinExistence type="predicted"/>
<keyword evidence="2" id="KW-1185">Reference proteome</keyword>
<name>A0A166DVI9_9AGAM</name>
<evidence type="ECO:0000313" key="2">
    <source>
        <dbReference type="Proteomes" id="UP000076532"/>
    </source>
</evidence>
<dbReference type="EMBL" id="KV417608">
    <property type="protein sequence ID" value="KZP15113.1"/>
    <property type="molecule type" value="Genomic_DNA"/>
</dbReference>
<sequence>MCEDEAGRAGEPQACKDIFSHDGEQALGEILHLKAACLSPLPLAWNSGMMLVSEDSALLGSGPTSLARADGCSSQLETAADLDGT</sequence>